<dbReference type="OrthoDB" id="9027184at2"/>
<reference evidence="1 2" key="1">
    <citation type="journal article" date="2009" name="Int. J. Syst. Evol. Microbiol.">
        <title>Paenibacillus contaminans sp. nov., isolated from a contaminated laboratory plate.</title>
        <authorList>
            <person name="Chou J.H."/>
            <person name="Lee J.H."/>
            <person name="Lin M.C."/>
            <person name="Chang P.S."/>
            <person name="Arun A.B."/>
            <person name="Young C.C."/>
            <person name="Chen W.M."/>
        </authorList>
    </citation>
    <scope>NUCLEOTIDE SEQUENCE [LARGE SCALE GENOMIC DNA]</scope>
    <source>
        <strain evidence="1 2">CKOBP-6</strain>
    </source>
</reference>
<name>A0A329LWG9_9BACL</name>
<comment type="caution">
    <text evidence="1">The sequence shown here is derived from an EMBL/GenBank/DDBJ whole genome shotgun (WGS) entry which is preliminary data.</text>
</comment>
<organism evidence="1 2">
    <name type="scientific">Paenibacillus contaminans</name>
    <dbReference type="NCBI Taxonomy" id="450362"/>
    <lineage>
        <taxon>Bacteria</taxon>
        <taxon>Bacillati</taxon>
        <taxon>Bacillota</taxon>
        <taxon>Bacilli</taxon>
        <taxon>Bacillales</taxon>
        <taxon>Paenibacillaceae</taxon>
        <taxon>Paenibacillus</taxon>
    </lineage>
</organism>
<dbReference type="Proteomes" id="UP000250369">
    <property type="component" value="Unassembled WGS sequence"/>
</dbReference>
<keyword evidence="2" id="KW-1185">Reference proteome</keyword>
<dbReference type="NCBIfam" id="TIGR02243">
    <property type="entry name" value="putative baseplate assembly protein"/>
    <property type="match status" value="1"/>
</dbReference>
<proteinExistence type="predicted"/>
<protein>
    <submittedName>
        <fullName evidence="1">Putative baseplate assembly protein</fullName>
    </submittedName>
</protein>
<gene>
    <name evidence="1" type="ORF">DQG23_36100</name>
</gene>
<accession>A0A329LWG9</accession>
<dbReference type="EMBL" id="QMFB01000037">
    <property type="protein sequence ID" value="RAV11522.1"/>
    <property type="molecule type" value="Genomic_DNA"/>
</dbReference>
<dbReference type="AlphaFoldDB" id="A0A329LWG9"/>
<sequence>MLPLPRLDDRTYEQLVEDARKKIPSVAPGWTDHNAHDPGMTFIELFSWLSELQHYYLDQVRDVNELKFLKLIGQMPQAAQAAITDVTLAFNDGINMSAKILIPKSTPLTTEDNDVVFETKEPLLATSVKLKKVIGIEPSGAADHSDANGREGLYFHAFGQGAEAGNKLYLGFNDPFPADEPISITFHLFEDYPIARGVGANGSRRMPIHPSAKLEWEYFSAANGGKWSPLIVISDNTRMLSCSGRLVIRAPGDSLRRTVDRFKEDLIWIRATVRTAGYELSPLIDRILLNTVSAVQRVTILDEIAGSSNGLPGQYFDLTASPVLPKSMKLQVYEETNDLPKWIDWKQVDSLDASGPKDKHYVLQPETGRILFGDGINGAIPKPASSSSPGIGSIMVSRYQTSSGDKGNIGAHTITRWLRSNALFSSLTVDNVIPAVGGTDSESLANAKIRARKQLRLAHSAATSEDYETLALSTPGLRVARAKAIPNSDSSGTSSPGTVTVVVVPYSEYANPMPSKGFLDNVCRHLHPHRLLTTRLCVVPPVYVKSSAEAGIRIKPGYDAEAVRQRAVAALLRFMHPLTGGADGTGWSFGRAIYLSEIYDVIGRVQGVDCVHQVRMTASGKGIRQDTEGNVMIPPHSLVYSDSHLIEVVSAEADCGPYGGCYGDKRGT</sequence>
<dbReference type="InterPro" id="IPR011749">
    <property type="entry name" value="CHP02243"/>
</dbReference>
<evidence type="ECO:0000313" key="2">
    <source>
        <dbReference type="Proteomes" id="UP000250369"/>
    </source>
</evidence>
<dbReference type="RefSeq" id="WP_113035950.1">
    <property type="nucleotide sequence ID" value="NZ_QMFB01000037.1"/>
</dbReference>
<evidence type="ECO:0000313" key="1">
    <source>
        <dbReference type="EMBL" id="RAV11522.1"/>
    </source>
</evidence>